<dbReference type="OrthoDB" id="582337at2"/>
<feature type="region of interest" description="Disordered" evidence="6">
    <location>
        <begin position="1"/>
        <end position="85"/>
    </location>
</feature>
<feature type="transmembrane region" description="Helical" evidence="7">
    <location>
        <begin position="129"/>
        <end position="149"/>
    </location>
</feature>
<dbReference type="PANTHER" id="PTHR34187:SF2">
    <property type="entry name" value="DUF202 DOMAIN-CONTAINING PROTEIN"/>
    <property type="match status" value="1"/>
</dbReference>
<keyword evidence="3 7" id="KW-0812">Transmembrane</keyword>
<feature type="compositionally biased region" description="Low complexity" evidence="6">
    <location>
        <begin position="36"/>
        <end position="82"/>
    </location>
</feature>
<evidence type="ECO:0000256" key="4">
    <source>
        <dbReference type="ARBA" id="ARBA00022989"/>
    </source>
</evidence>
<proteinExistence type="predicted"/>
<dbReference type="PANTHER" id="PTHR34187">
    <property type="entry name" value="FGR18P"/>
    <property type="match status" value="1"/>
</dbReference>
<dbReference type="Proteomes" id="UP000255082">
    <property type="component" value="Unassembled WGS sequence"/>
</dbReference>
<feature type="domain" description="DUF202" evidence="8">
    <location>
        <begin position="91"/>
        <end position="154"/>
    </location>
</feature>
<keyword evidence="2" id="KW-1003">Cell membrane</keyword>
<sequence>MSAETPGPAESAPPDPSGGGAGSSAGRNVESSPIGATESSPTPATESSPTPAAESSPAPAAESSPATSAQSPLASAAQSPSPAEGPELDYRFTLAGERTFLAWIRTALGLLAGGVAVHELVQPFGHHDIRSALAISCIVLAAVIALGAFGRWRLVGAAMREGRPLPHTVMVPILAIGIAVIAMLAGIGLLLS</sequence>
<dbReference type="EMBL" id="UGRU01000001">
    <property type="protein sequence ID" value="SUA46724.1"/>
    <property type="molecule type" value="Genomic_DNA"/>
</dbReference>
<feature type="compositionally biased region" description="Low complexity" evidence="6">
    <location>
        <begin position="1"/>
        <end position="10"/>
    </location>
</feature>
<dbReference type="Pfam" id="PF02656">
    <property type="entry name" value="DUF202"/>
    <property type="match status" value="1"/>
</dbReference>
<reference evidence="9 10" key="1">
    <citation type="submission" date="2018-06" db="EMBL/GenBank/DDBJ databases">
        <authorList>
            <consortium name="Pathogen Informatics"/>
            <person name="Doyle S."/>
        </authorList>
    </citation>
    <scope>NUCLEOTIDE SEQUENCE [LARGE SCALE GENOMIC DNA]</scope>
    <source>
        <strain evidence="9 10">NCTC13184</strain>
    </source>
</reference>
<accession>A0A378X1Z5</accession>
<evidence type="ECO:0000256" key="6">
    <source>
        <dbReference type="SAM" id="MobiDB-lite"/>
    </source>
</evidence>
<feature type="transmembrane region" description="Helical" evidence="7">
    <location>
        <begin position="169"/>
        <end position="191"/>
    </location>
</feature>
<keyword evidence="5 7" id="KW-0472">Membrane</keyword>
<evidence type="ECO:0000256" key="1">
    <source>
        <dbReference type="ARBA" id="ARBA00004651"/>
    </source>
</evidence>
<keyword evidence="4 7" id="KW-1133">Transmembrane helix</keyword>
<evidence type="ECO:0000313" key="10">
    <source>
        <dbReference type="Proteomes" id="UP000255082"/>
    </source>
</evidence>
<dbReference type="AlphaFoldDB" id="A0A378X1Z5"/>
<evidence type="ECO:0000256" key="3">
    <source>
        <dbReference type="ARBA" id="ARBA00022692"/>
    </source>
</evidence>
<protein>
    <submittedName>
        <fullName evidence="9">Inner membrane protein yidH</fullName>
    </submittedName>
</protein>
<evidence type="ECO:0000259" key="8">
    <source>
        <dbReference type="Pfam" id="PF02656"/>
    </source>
</evidence>
<dbReference type="GO" id="GO:0005886">
    <property type="term" value="C:plasma membrane"/>
    <property type="evidence" value="ECO:0007669"/>
    <property type="project" value="UniProtKB-SubCell"/>
</dbReference>
<evidence type="ECO:0000256" key="2">
    <source>
        <dbReference type="ARBA" id="ARBA00022475"/>
    </source>
</evidence>
<feature type="transmembrane region" description="Helical" evidence="7">
    <location>
        <begin position="100"/>
        <end position="117"/>
    </location>
</feature>
<gene>
    <name evidence="9" type="primary">yidH</name>
    <name evidence="9" type="ORF">NCTC13184_05254</name>
</gene>
<name>A0A378X1Z5_9NOCA</name>
<comment type="subcellular location">
    <subcellularLocation>
        <location evidence="1">Cell membrane</location>
        <topology evidence="1">Multi-pass membrane protein</topology>
    </subcellularLocation>
</comment>
<organism evidence="9 10">
    <name type="scientific">Nocardia africana</name>
    <dbReference type="NCBI Taxonomy" id="134964"/>
    <lineage>
        <taxon>Bacteria</taxon>
        <taxon>Bacillati</taxon>
        <taxon>Actinomycetota</taxon>
        <taxon>Actinomycetes</taxon>
        <taxon>Mycobacteriales</taxon>
        <taxon>Nocardiaceae</taxon>
        <taxon>Nocardia</taxon>
    </lineage>
</organism>
<evidence type="ECO:0000256" key="7">
    <source>
        <dbReference type="SAM" id="Phobius"/>
    </source>
</evidence>
<evidence type="ECO:0000256" key="5">
    <source>
        <dbReference type="ARBA" id="ARBA00023136"/>
    </source>
</evidence>
<evidence type="ECO:0000313" key="9">
    <source>
        <dbReference type="EMBL" id="SUA46724.1"/>
    </source>
</evidence>
<dbReference type="InterPro" id="IPR003807">
    <property type="entry name" value="DUF202"/>
</dbReference>
<dbReference type="InterPro" id="IPR052053">
    <property type="entry name" value="IM_YidH-like"/>
</dbReference>